<dbReference type="AlphaFoldDB" id="A0A8H3V9C4"/>
<evidence type="ECO:0000313" key="1">
    <source>
        <dbReference type="EMBL" id="KAE9983571.1"/>
    </source>
</evidence>
<accession>A0A8H3V9C4</accession>
<comment type="caution">
    <text evidence="1">The sequence shown here is derived from an EMBL/GenBank/DDBJ whole genome shotgun (WGS) entry which is preliminary data.</text>
</comment>
<dbReference type="PANTHER" id="PTHR39697">
    <property type="entry name" value="RICIN B LECTIN DOMAIN-CONTAINING PROTEIN-RELATED"/>
    <property type="match status" value="1"/>
</dbReference>
<evidence type="ECO:0000313" key="2">
    <source>
        <dbReference type="Proteomes" id="UP000490939"/>
    </source>
</evidence>
<organism evidence="1 2">
    <name type="scientific">Venturia inaequalis</name>
    <name type="common">Apple scab fungus</name>
    <dbReference type="NCBI Taxonomy" id="5025"/>
    <lineage>
        <taxon>Eukaryota</taxon>
        <taxon>Fungi</taxon>
        <taxon>Dikarya</taxon>
        <taxon>Ascomycota</taxon>
        <taxon>Pezizomycotina</taxon>
        <taxon>Dothideomycetes</taxon>
        <taxon>Pleosporomycetidae</taxon>
        <taxon>Venturiales</taxon>
        <taxon>Venturiaceae</taxon>
        <taxon>Venturia</taxon>
    </lineage>
</organism>
<proteinExistence type="predicted"/>
<name>A0A8H3V9C4_VENIN</name>
<sequence>MSTEFDPELINMSDVDNSTIYTPKTPPETIAGDARQEDEQINEKASPFSAPWPGSTYMIRSTSPGTAGQVITLLEGQVVLAKPGSRGSTQWDCIEKDGWLGFRNPVSGKLLGHDEPERLRCVVDQHRDWEYFCVRMKPEGGFVLLLRNGGRGESLWQVGVKVEKGKKAHEGKLAKIQNGNGIVWEFIKVYQTPSSAEIEQAQEMTVPIAENLRLPSMKPASPVHVFGRPSPLFSSMANTGPSLNDLRAVSKKWQVMENPWEHLAISVGTKAAWARIERPQVATASLFWA</sequence>
<dbReference type="EMBL" id="WNWR01000314">
    <property type="protein sequence ID" value="KAE9983571.1"/>
    <property type="molecule type" value="Genomic_DNA"/>
</dbReference>
<dbReference type="Proteomes" id="UP000490939">
    <property type="component" value="Unassembled WGS sequence"/>
</dbReference>
<dbReference type="PANTHER" id="PTHR39697:SF2">
    <property type="entry name" value="CYANOVIRIN-N DOMAIN-CONTAINING PROTEIN"/>
    <property type="match status" value="1"/>
</dbReference>
<keyword evidence="2" id="KW-1185">Reference proteome</keyword>
<reference evidence="1 2" key="1">
    <citation type="submission" date="2019-07" db="EMBL/GenBank/DDBJ databases">
        <title>Venturia inaequalis Genome Resource.</title>
        <authorList>
            <person name="Lichtner F.J."/>
        </authorList>
    </citation>
    <scope>NUCLEOTIDE SEQUENCE [LARGE SCALE GENOMIC DNA]</scope>
    <source>
        <strain evidence="1 2">DMI_063113</strain>
    </source>
</reference>
<gene>
    <name evidence="1" type="ORF">EG327_005428</name>
</gene>
<protein>
    <submittedName>
        <fullName evidence="1">Uncharacterized protein</fullName>
    </submittedName>
</protein>